<dbReference type="SUPFAM" id="SSF56801">
    <property type="entry name" value="Acetyl-CoA synthetase-like"/>
    <property type="match status" value="1"/>
</dbReference>
<organism evidence="2 3">
    <name type="scientific">Molorchus minor</name>
    <dbReference type="NCBI Taxonomy" id="1323400"/>
    <lineage>
        <taxon>Eukaryota</taxon>
        <taxon>Metazoa</taxon>
        <taxon>Ecdysozoa</taxon>
        <taxon>Arthropoda</taxon>
        <taxon>Hexapoda</taxon>
        <taxon>Insecta</taxon>
        <taxon>Pterygota</taxon>
        <taxon>Neoptera</taxon>
        <taxon>Endopterygota</taxon>
        <taxon>Coleoptera</taxon>
        <taxon>Polyphaga</taxon>
        <taxon>Cucujiformia</taxon>
        <taxon>Chrysomeloidea</taxon>
        <taxon>Cerambycidae</taxon>
        <taxon>Lamiinae</taxon>
        <taxon>Monochamini</taxon>
        <taxon>Molorchus</taxon>
    </lineage>
</organism>
<dbReference type="Pfam" id="PF00501">
    <property type="entry name" value="AMP-binding"/>
    <property type="match status" value="1"/>
</dbReference>
<dbReference type="InterPro" id="IPR000873">
    <property type="entry name" value="AMP-dep_synth/lig_dom"/>
</dbReference>
<name>A0ABQ9ISG3_9CUCU</name>
<feature type="non-terminal residue" evidence="2">
    <location>
        <position position="1"/>
    </location>
</feature>
<dbReference type="InterPro" id="IPR042099">
    <property type="entry name" value="ANL_N_sf"/>
</dbReference>
<evidence type="ECO:0000259" key="1">
    <source>
        <dbReference type="Pfam" id="PF00501"/>
    </source>
</evidence>
<proteinExistence type="predicted"/>
<sequence length="510" mass="58301">GSMFSTLDNYINSNKNAVILCNDQKILDLITYKNVINISDIITKSLKRHISNENICLALYMNHNLYIPSIILSLQKLNHALVFVTSKSLEKTVEDLKVNWILSLKDIKDIKQFREIDRFELRERDSLTLWQRSLPLSANFNYSNIFCVVQTSGTTGENKIIRVPHTCIQPNASALRKLFKINHDDIIYWGTPLTFDPSLIELLLALQTGATLLIVPYEVSINPSALYKSIFCIKNVTVLQMVPSIFLRWNETQIRDILKNSALRILAFGGENFPKKLLGYEKRDSLRLFNLYGISEVSCWASACEIDNATGNDDVPIGQSLEETVVEMRDEDGNKIEYGEGEIVIGSTSRICYLDKENPEDHHQPVFRETGDLANATDKGIFLIGRKNKVIKRFGHRINLAKIESLLFKDTSLESRCIWSREHNKIMLFILIKDLDLTIKEKIIDKLRVKLIGILTEENLPDFIEIVQNFSLTSHGKVNEKALERLYLMPKTKSSYVDTFLLSLEQILGP</sequence>
<protein>
    <recommendedName>
        <fullName evidence="1">AMP-dependent synthetase/ligase domain-containing protein</fullName>
    </recommendedName>
</protein>
<dbReference type="PANTHER" id="PTHR44394:SF1">
    <property type="entry name" value="BETA-ALANINE-ACTIVATING ENZYME"/>
    <property type="match status" value="1"/>
</dbReference>
<accession>A0ABQ9ISG3</accession>
<evidence type="ECO:0000313" key="2">
    <source>
        <dbReference type="EMBL" id="KAJ8962455.1"/>
    </source>
</evidence>
<dbReference type="Proteomes" id="UP001162164">
    <property type="component" value="Unassembled WGS sequence"/>
</dbReference>
<dbReference type="PANTHER" id="PTHR44394">
    <property type="entry name" value="BETA-ALANINE-ACTIVATING ENZYME"/>
    <property type="match status" value="1"/>
</dbReference>
<keyword evidence="3" id="KW-1185">Reference proteome</keyword>
<reference evidence="2" key="1">
    <citation type="journal article" date="2023" name="Insect Mol. Biol.">
        <title>Genome sequencing provides insights into the evolution of gene families encoding plant cell wall-degrading enzymes in longhorned beetles.</title>
        <authorList>
            <person name="Shin N.R."/>
            <person name="Okamura Y."/>
            <person name="Kirsch R."/>
            <person name="Pauchet Y."/>
        </authorList>
    </citation>
    <scope>NUCLEOTIDE SEQUENCE</scope>
    <source>
        <strain evidence="2">MMC_N1</strain>
    </source>
</reference>
<feature type="domain" description="AMP-dependent synthetase/ligase" evidence="1">
    <location>
        <begin position="114"/>
        <end position="347"/>
    </location>
</feature>
<gene>
    <name evidence="2" type="ORF">NQ317_013440</name>
</gene>
<comment type="caution">
    <text evidence="2">The sequence shown here is derived from an EMBL/GenBank/DDBJ whole genome shotgun (WGS) entry which is preliminary data.</text>
</comment>
<dbReference type="Gene3D" id="3.30.300.30">
    <property type="match status" value="1"/>
</dbReference>
<dbReference type="Gene3D" id="3.40.50.12780">
    <property type="entry name" value="N-terminal domain of ligase-like"/>
    <property type="match status" value="1"/>
</dbReference>
<evidence type="ECO:0000313" key="3">
    <source>
        <dbReference type="Proteomes" id="UP001162164"/>
    </source>
</evidence>
<dbReference type="EMBL" id="JAPWTJ010003108">
    <property type="protein sequence ID" value="KAJ8962455.1"/>
    <property type="molecule type" value="Genomic_DNA"/>
</dbReference>
<dbReference type="InterPro" id="IPR045851">
    <property type="entry name" value="AMP-bd_C_sf"/>
</dbReference>
<dbReference type="InterPro" id="IPR052091">
    <property type="entry name" value="Beta-ala_Activ/Resist"/>
</dbReference>